<feature type="compositionally biased region" description="Basic and acidic residues" evidence="8">
    <location>
        <begin position="626"/>
        <end position="646"/>
    </location>
</feature>
<evidence type="ECO:0000256" key="3">
    <source>
        <dbReference type="ARBA" id="ARBA00022801"/>
    </source>
</evidence>
<dbReference type="Pfam" id="PF00035">
    <property type="entry name" value="dsrm"/>
    <property type="match status" value="1"/>
</dbReference>
<feature type="compositionally biased region" description="Low complexity" evidence="8">
    <location>
        <begin position="1026"/>
        <end position="1044"/>
    </location>
</feature>
<accession>A0A150G4Z2</accession>
<feature type="compositionally biased region" description="Basic and acidic residues" evidence="8">
    <location>
        <begin position="586"/>
        <end position="596"/>
    </location>
</feature>
<dbReference type="Gene3D" id="3.40.50.1000">
    <property type="entry name" value="HAD superfamily/HAD-like"/>
    <property type="match status" value="1"/>
</dbReference>
<evidence type="ECO:0000313" key="10">
    <source>
        <dbReference type="EMBL" id="KXZ44891.1"/>
    </source>
</evidence>
<keyword evidence="7" id="KW-0694">RNA-binding</keyword>
<dbReference type="SUPFAM" id="SSF56784">
    <property type="entry name" value="HAD-like"/>
    <property type="match status" value="1"/>
</dbReference>
<feature type="compositionally biased region" description="Low complexity" evidence="8">
    <location>
        <begin position="822"/>
        <end position="833"/>
    </location>
</feature>
<feature type="compositionally biased region" description="Gly residues" evidence="8">
    <location>
        <begin position="856"/>
        <end position="866"/>
    </location>
</feature>
<comment type="catalytic activity">
    <reaction evidence="6">
        <text>O-phospho-L-threonyl-[protein] + H2O = L-threonyl-[protein] + phosphate</text>
        <dbReference type="Rhea" id="RHEA:47004"/>
        <dbReference type="Rhea" id="RHEA-COMP:11060"/>
        <dbReference type="Rhea" id="RHEA-COMP:11605"/>
        <dbReference type="ChEBI" id="CHEBI:15377"/>
        <dbReference type="ChEBI" id="CHEBI:30013"/>
        <dbReference type="ChEBI" id="CHEBI:43474"/>
        <dbReference type="ChEBI" id="CHEBI:61977"/>
        <dbReference type="EC" id="3.1.3.16"/>
    </reaction>
</comment>
<feature type="compositionally biased region" description="Low complexity" evidence="8">
    <location>
        <begin position="489"/>
        <end position="500"/>
    </location>
</feature>
<feature type="compositionally biased region" description="Low complexity" evidence="8">
    <location>
        <begin position="1316"/>
        <end position="1325"/>
    </location>
</feature>
<feature type="domain" description="DRBM" evidence="9">
    <location>
        <begin position="1557"/>
        <end position="1622"/>
    </location>
</feature>
<feature type="region of interest" description="Disordered" evidence="8">
    <location>
        <begin position="1283"/>
        <end position="1427"/>
    </location>
</feature>
<dbReference type="InterPro" id="IPR036412">
    <property type="entry name" value="HAD-like_sf"/>
</dbReference>
<evidence type="ECO:0000256" key="4">
    <source>
        <dbReference type="ARBA" id="ARBA00023242"/>
    </source>
</evidence>
<dbReference type="PANTHER" id="PTHR23081">
    <property type="entry name" value="RNA POLYMERASE II CTD PHOSPHATASE"/>
    <property type="match status" value="1"/>
</dbReference>
<feature type="compositionally biased region" description="Gly residues" evidence="8">
    <location>
        <begin position="1645"/>
        <end position="1654"/>
    </location>
</feature>
<dbReference type="PANTHER" id="PTHR23081:SF36">
    <property type="entry name" value="RNA POLYMERASE II SUBUNIT A C-TERMINAL DOMAIN PHOSPHATASE"/>
    <property type="match status" value="1"/>
</dbReference>
<feature type="region of interest" description="Disordered" evidence="8">
    <location>
        <begin position="1493"/>
        <end position="1561"/>
    </location>
</feature>
<feature type="compositionally biased region" description="Low complexity" evidence="8">
    <location>
        <begin position="763"/>
        <end position="811"/>
    </location>
</feature>
<feature type="region of interest" description="Disordered" evidence="8">
    <location>
        <begin position="750"/>
        <end position="894"/>
    </location>
</feature>
<feature type="compositionally biased region" description="Pro residues" evidence="8">
    <location>
        <begin position="1393"/>
        <end position="1404"/>
    </location>
</feature>
<feature type="compositionally biased region" description="Gly residues" evidence="8">
    <location>
        <begin position="1662"/>
        <end position="1671"/>
    </location>
</feature>
<feature type="compositionally biased region" description="Low complexity" evidence="8">
    <location>
        <begin position="422"/>
        <end position="436"/>
    </location>
</feature>
<feature type="region of interest" description="Disordered" evidence="8">
    <location>
        <begin position="378"/>
        <end position="706"/>
    </location>
</feature>
<evidence type="ECO:0000256" key="8">
    <source>
        <dbReference type="SAM" id="MobiDB-lite"/>
    </source>
</evidence>
<feature type="compositionally biased region" description="Gly residues" evidence="8">
    <location>
        <begin position="1089"/>
        <end position="1102"/>
    </location>
</feature>
<organism evidence="10 11">
    <name type="scientific">Gonium pectorale</name>
    <name type="common">Green alga</name>
    <dbReference type="NCBI Taxonomy" id="33097"/>
    <lineage>
        <taxon>Eukaryota</taxon>
        <taxon>Viridiplantae</taxon>
        <taxon>Chlorophyta</taxon>
        <taxon>core chlorophytes</taxon>
        <taxon>Chlorophyceae</taxon>
        <taxon>CS clade</taxon>
        <taxon>Chlamydomonadales</taxon>
        <taxon>Volvocaceae</taxon>
        <taxon>Gonium</taxon>
    </lineage>
</organism>
<evidence type="ECO:0000259" key="9">
    <source>
        <dbReference type="PROSITE" id="PS50137"/>
    </source>
</evidence>
<feature type="compositionally biased region" description="Acidic residues" evidence="8">
    <location>
        <begin position="1703"/>
        <end position="1713"/>
    </location>
</feature>
<evidence type="ECO:0000256" key="7">
    <source>
        <dbReference type="PROSITE-ProRule" id="PRU00266"/>
    </source>
</evidence>
<evidence type="ECO:0000256" key="6">
    <source>
        <dbReference type="ARBA" id="ARBA00048336"/>
    </source>
</evidence>
<keyword evidence="4" id="KW-0539">Nucleus</keyword>
<feature type="compositionally biased region" description="Low complexity" evidence="8">
    <location>
        <begin position="657"/>
        <end position="704"/>
    </location>
</feature>
<dbReference type="GO" id="GO:0008420">
    <property type="term" value="F:RNA polymerase II CTD heptapeptide repeat phosphatase activity"/>
    <property type="evidence" value="ECO:0007669"/>
    <property type="project" value="InterPro"/>
</dbReference>
<evidence type="ECO:0000256" key="1">
    <source>
        <dbReference type="ARBA" id="ARBA00004123"/>
    </source>
</evidence>
<feature type="compositionally biased region" description="Low complexity" evidence="8">
    <location>
        <begin position="1051"/>
        <end position="1068"/>
    </location>
</feature>
<dbReference type="EMBL" id="LSYV01000062">
    <property type="protein sequence ID" value="KXZ44891.1"/>
    <property type="molecule type" value="Genomic_DNA"/>
</dbReference>
<dbReference type="InterPro" id="IPR014720">
    <property type="entry name" value="dsRBD_dom"/>
</dbReference>
<feature type="compositionally biased region" description="Gly residues" evidence="8">
    <location>
        <begin position="1759"/>
        <end position="1788"/>
    </location>
</feature>
<dbReference type="Proteomes" id="UP000075714">
    <property type="component" value="Unassembled WGS sequence"/>
</dbReference>
<feature type="region of interest" description="Disordered" evidence="8">
    <location>
        <begin position="1624"/>
        <end position="1713"/>
    </location>
</feature>
<feature type="domain" description="DRBM" evidence="9">
    <location>
        <begin position="1425"/>
        <end position="1491"/>
    </location>
</feature>
<dbReference type="EC" id="3.1.3.16" evidence="2"/>
<keyword evidence="11" id="KW-1185">Reference proteome</keyword>
<feature type="compositionally biased region" description="Pro residues" evidence="8">
    <location>
        <begin position="834"/>
        <end position="855"/>
    </location>
</feature>
<dbReference type="SUPFAM" id="SSF54768">
    <property type="entry name" value="dsRNA-binding domain-like"/>
    <property type="match status" value="1"/>
</dbReference>
<comment type="caution">
    <text evidence="10">The sequence shown here is derived from an EMBL/GenBank/DDBJ whole genome shotgun (WGS) entry which is preliminary data.</text>
</comment>
<dbReference type="Gene3D" id="3.30.160.20">
    <property type="match status" value="1"/>
</dbReference>
<feature type="region of interest" description="Disordered" evidence="8">
    <location>
        <begin position="1081"/>
        <end position="1109"/>
    </location>
</feature>
<dbReference type="InterPro" id="IPR039189">
    <property type="entry name" value="Fcp1"/>
</dbReference>
<dbReference type="GO" id="GO:0003723">
    <property type="term" value="F:RNA binding"/>
    <property type="evidence" value="ECO:0007669"/>
    <property type="project" value="UniProtKB-UniRule"/>
</dbReference>
<feature type="compositionally biased region" description="Acidic residues" evidence="8">
    <location>
        <begin position="1800"/>
        <end position="1816"/>
    </location>
</feature>
<dbReference type="SMART" id="SM00358">
    <property type="entry name" value="DSRM"/>
    <property type="match status" value="2"/>
</dbReference>
<dbReference type="InterPro" id="IPR023214">
    <property type="entry name" value="HAD_sf"/>
</dbReference>
<feature type="compositionally biased region" description="Low complexity" evidence="8">
    <location>
        <begin position="956"/>
        <end position="977"/>
    </location>
</feature>
<reference evidence="11" key="1">
    <citation type="journal article" date="2016" name="Nat. Commun.">
        <title>The Gonium pectorale genome demonstrates co-option of cell cycle regulation during the evolution of multicellularity.</title>
        <authorList>
            <person name="Hanschen E.R."/>
            <person name="Marriage T.N."/>
            <person name="Ferris P.J."/>
            <person name="Hamaji T."/>
            <person name="Toyoda A."/>
            <person name="Fujiyama A."/>
            <person name="Neme R."/>
            <person name="Noguchi H."/>
            <person name="Minakuchi Y."/>
            <person name="Suzuki M."/>
            <person name="Kawai-Toyooka H."/>
            <person name="Smith D.R."/>
            <person name="Sparks H."/>
            <person name="Anderson J."/>
            <person name="Bakaric R."/>
            <person name="Luria V."/>
            <person name="Karger A."/>
            <person name="Kirschner M.W."/>
            <person name="Durand P.M."/>
            <person name="Michod R.E."/>
            <person name="Nozaki H."/>
            <person name="Olson B.J."/>
        </authorList>
    </citation>
    <scope>NUCLEOTIDE SEQUENCE [LARGE SCALE GENOMIC DNA]</scope>
    <source>
        <strain evidence="11">NIES-2863</strain>
    </source>
</reference>
<proteinExistence type="predicted"/>
<dbReference type="GO" id="GO:0005634">
    <property type="term" value="C:nucleus"/>
    <property type="evidence" value="ECO:0007669"/>
    <property type="project" value="UniProtKB-SubCell"/>
</dbReference>
<gene>
    <name evidence="10" type="ORF">GPECTOR_61g844</name>
</gene>
<evidence type="ECO:0000256" key="2">
    <source>
        <dbReference type="ARBA" id="ARBA00013081"/>
    </source>
</evidence>
<feature type="compositionally biased region" description="Pro residues" evidence="8">
    <location>
        <begin position="812"/>
        <end position="821"/>
    </location>
</feature>
<keyword evidence="3" id="KW-0378">Hydrolase</keyword>
<feature type="compositionally biased region" description="Low complexity" evidence="8">
    <location>
        <begin position="1377"/>
        <end position="1392"/>
    </location>
</feature>
<comment type="subcellular location">
    <subcellularLocation>
        <location evidence="1">Nucleus</location>
    </subcellularLocation>
</comment>
<dbReference type="PROSITE" id="PS50137">
    <property type="entry name" value="DS_RBD"/>
    <property type="match status" value="2"/>
</dbReference>
<feature type="compositionally biased region" description="Pro residues" evidence="8">
    <location>
        <begin position="379"/>
        <end position="403"/>
    </location>
</feature>
<feature type="region of interest" description="Disordered" evidence="8">
    <location>
        <begin position="1756"/>
        <end position="1816"/>
    </location>
</feature>
<dbReference type="OrthoDB" id="10249888at2759"/>
<feature type="region of interest" description="Disordered" evidence="8">
    <location>
        <begin position="912"/>
        <end position="1068"/>
    </location>
</feature>
<evidence type="ECO:0000313" key="11">
    <source>
        <dbReference type="Proteomes" id="UP000075714"/>
    </source>
</evidence>
<feature type="compositionally biased region" description="Basic residues" evidence="8">
    <location>
        <begin position="1672"/>
        <end position="1695"/>
    </location>
</feature>
<evidence type="ECO:0000256" key="5">
    <source>
        <dbReference type="ARBA" id="ARBA00047761"/>
    </source>
</evidence>
<feature type="compositionally biased region" description="Low complexity" evidence="8">
    <location>
        <begin position="1283"/>
        <end position="1299"/>
    </location>
</feature>
<dbReference type="STRING" id="33097.A0A150G4Z2"/>
<sequence>MAVVLDLDETLLVANSASTLDSKIEATRKTRRLKAAELQDLLSSGVTADSEEAARLRGAELAASKEEELLSADLDLLRQFASTNTITYNGVAYKARSEVAYLDDGTAVKRPVIRVDKPQPLIFTRIRPEQRETSMILRPRPFWEELRGVLAGDAEAGPDGRPKLRFDVYVCTAAERQYALEVWRLLDTAAKIIPVEQRSRRIVNVSGSRKKQLLRSLGVAEAAGNPRLDWFDLPDDEPPIPLAVVLDDRLDVWEAASQPAILQVVPWYWYRDEGARLVSGPGTPADRLALASENEIKRMRDAVLMMRAELFYDINERLRLLAERLVTAGAPEADQQRDPGALLPGLKTVAGVLRSGGNRVYQMPTLASIAAQYRLNSATPPPELEAPPLGAPPPPQSLVPPGPQGFQFPPAAGPAGGPPAAAPLLLPLGPTAPGLGRLFPSGAEGGAVPNGAGPSTATGVSGQPPQAPPPQQQQQAISLKPVDPRAVRRAAAGQRAAAGASTPRPPTGAVLQPPPGAPAPQGFTGPGPQQQVLPPFGGPQLAGPPPVAAAEPPRRRAMAAPLDPSKSGQGADRPSARSGGGAAPMEVEKPAAKPELEVAQAPPGEESVAGERSAAPSKQEPAVPDVKVEGAREAKQKAGEDIKREGSAPGTSDGAKAEQPGSAAAGPGPAERAGPGAAPGAVPAPAAPQQSSGGEAPAPVRSAAAPPPNAALVSTLINHISALDPGLRSQIEQMIGEGKMAEVMRLLKQQQQRAKSVEPPAPQGRQAAEQPQQQQLQQQAPQQQQQPLLHHHLAPNGPQGPQQQQQQQQQYPTPPGAPPPQLQQHLQGLGQPHSAPPPPHHAPPGRTPTPPPFGGQPPGTQGGQGLQGLSAPPGLPGPPPQGLGGPPHQHQPGMGAVQGQVVMAPDGRVVFQPVPLQGHQPPGPGQGFGPGPGPGPGPAGQHQQLGGPSGHPMAPPWQQQQQQQQGPGPMAGQHGPPHMGPGPGGHEPPQHMQQHMQQQGPAPGQMGPGGGPGQAFMPPLHHHMLQQGPSPGQGMPHQQQGMMLQPPPPQQQFSPQHPPQQQQPSQQQMRFVALPGGGIASAQEQQQGPGPGLGPGQGGPGSGPDVMMQQMLPGDMQMVTIIGFPNGPGPGGMAGMMGPGPGPQGPGPQPMGMGGMGPGQPPMQQQMGGMSMGGVMGGGMQPGGGGGMQPGGGGGMPTGMMMPQGPGGPMGMLGPQQGQIQQQQMGGGPGGPMPHMGMAQGMGVPPHQQQQMMGQPMGMPGSQMPGGQMPGGQMLMGMQPQQPHMGMPPNQLQHQQQMGQAGGPGGPPRAPLFMAGQGQPGQQGPSVLPGAPGGGPAAQGTKRPPSPGRSQEPPSKAARQGENGPSGLPGGPPPWQQHPQQQAQGQQHQPQGQAPPPGPPPGPPEAGDQQAVGAGRGADLVAIENPVTKLNELAQRNRATLGFREQRNDGGGGGWTMVVTYNAKDVGRGHAGTKKEAKRLAAMAALKHLGVSLATGPAPSSGAPGRDQPEAQGAGRPGARFIGPVPPPGGVAAVQEGGATGQPESVDAQGSGVPEESPYPRLFSLHEKSHCTFNITQDSADPPRLRAELSIQGVAHRAVGHGATARAARMDAARRMLALLDGCEPAPEGGDAPQRAPYHTHHQGSSGGGGGQGGSSHDSDSDGGGGGGGSGGRRRKGHHHHDHHHGRASHSHRAASRSPARDDEGDDAGDDDYGVLAASAYGVLRGNRPGVQSHKRAAGQEAAAKYDFMQLIAEELDEGLGGPGPGTGGAGAGTGASHGRGGAGGGRAQGQAAQSHAAGEDSEEEEGELPSDEEGS</sequence>
<comment type="catalytic activity">
    <reaction evidence="5">
        <text>O-phospho-L-seryl-[protein] + H2O = L-seryl-[protein] + phosphate</text>
        <dbReference type="Rhea" id="RHEA:20629"/>
        <dbReference type="Rhea" id="RHEA-COMP:9863"/>
        <dbReference type="Rhea" id="RHEA-COMP:11604"/>
        <dbReference type="ChEBI" id="CHEBI:15377"/>
        <dbReference type="ChEBI" id="CHEBI:29999"/>
        <dbReference type="ChEBI" id="CHEBI:43474"/>
        <dbReference type="ChEBI" id="CHEBI:83421"/>
        <dbReference type="EC" id="3.1.3.16"/>
    </reaction>
</comment>
<feature type="compositionally biased region" description="Low complexity" evidence="8">
    <location>
        <begin position="519"/>
        <end position="531"/>
    </location>
</feature>
<feature type="compositionally biased region" description="Low complexity" evidence="8">
    <location>
        <begin position="990"/>
        <end position="1005"/>
    </location>
</feature>
<name>A0A150G4Z2_GONPE</name>
<protein>
    <recommendedName>
        <fullName evidence="2">protein-serine/threonine phosphatase</fullName>
        <ecNumber evidence="2">3.1.3.16</ecNumber>
    </recommendedName>
</protein>